<comment type="subcellular location">
    <subcellularLocation>
        <location evidence="2">Cell inner membrane</location>
    </subcellularLocation>
    <subcellularLocation>
        <location evidence="1">Cell membrane</location>
        <topology evidence="1">Peripheral membrane protein</topology>
    </subcellularLocation>
</comment>
<sequence>MNYILETKNITKDFPGVRALDRVSIKIKENEIHALCGENGAGKSTLIKILSGVYPYGTYEGQIFLKSKEQRFNSIKDAEKQGIAVIHQELTLFEELTVVENIFMGHEIENKGIIDWNTMYAETNKWLKKLKMDDVKPSTKIGTLGVGKQQLIEIIKALIKKSNILILDEPTASLTDSEVEILFEILKELRQEGVTCIYISHKLDEVFEIADSITVLRDGKSVGSDKVANLTEREVIKMMVGREINQMYPQKKSKAGEPILEIKNFNVYDPYVSNKLIIEDVNFYLRKGEILGIYGLVGAGRTELVTSIYGAFLGEKKGKIYLNNEEIEINSPRDALQKGIALVSEDRKRFGLIHTMDVKENSSIACLKKFKDYLSINKNREIFTVKKFVKELKIKTASLETNVFNLSGGNQQKVVLAKNLMTEPKVLILDEPTRGIDVGAKHEIYNLMQELAEKGVSIIMVSSELPEIIGMSDRILVLCQGRITGEFDNREKKVTQEDIMIYATGGK</sequence>
<keyword evidence="5" id="KW-0762">Sugar transport</keyword>
<protein>
    <submittedName>
        <fullName evidence="12">D-xylose ABC transporter ATP-binding protein</fullName>
    </submittedName>
</protein>
<dbReference type="RefSeq" id="WP_127015514.1">
    <property type="nucleotide sequence ID" value="NZ_CP016379.1"/>
</dbReference>
<keyword evidence="4" id="KW-1003">Cell membrane</keyword>
<keyword evidence="13" id="KW-1185">Reference proteome</keyword>
<evidence type="ECO:0000259" key="11">
    <source>
        <dbReference type="PROSITE" id="PS50893"/>
    </source>
</evidence>
<keyword evidence="8 12" id="KW-0067">ATP-binding</keyword>
<keyword evidence="7" id="KW-0547">Nucleotide-binding</keyword>
<dbReference type="PROSITE" id="PS50893">
    <property type="entry name" value="ABC_TRANSPORTER_2"/>
    <property type="match status" value="2"/>
</dbReference>
<dbReference type="GO" id="GO:0005524">
    <property type="term" value="F:ATP binding"/>
    <property type="evidence" value="ECO:0007669"/>
    <property type="project" value="UniProtKB-KW"/>
</dbReference>
<reference evidence="12 13" key="1">
    <citation type="submission" date="2016-07" db="EMBL/GenBank/DDBJ databases">
        <title>Genome and transcriptome analysis of iron-reducing fermentative bacteria Anoxybacter fermentans.</title>
        <authorList>
            <person name="Zeng X."/>
            <person name="Shao Z."/>
        </authorList>
    </citation>
    <scope>NUCLEOTIDE SEQUENCE [LARGE SCALE GENOMIC DNA]</scope>
    <source>
        <strain evidence="12 13">DY22613</strain>
    </source>
</reference>
<evidence type="ECO:0000256" key="8">
    <source>
        <dbReference type="ARBA" id="ARBA00022840"/>
    </source>
</evidence>
<dbReference type="Gene3D" id="3.40.50.300">
    <property type="entry name" value="P-loop containing nucleotide triphosphate hydrolases"/>
    <property type="match status" value="2"/>
</dbReference>
<feature type="domain" description="ABC transporter" evidence="11">
    <location>
        <begin position="5"/>
        <end position="243"/>
    </location>
</feature>
<dbReference type="GO" id="GO:0015749">
    <property type="term" value="P:monosaccharide transmembrane transport"/>
    <property type="evidence" value="ECO:0007669"/>
    <property type="project" value="UniProtKB-ARBA"/>
</dbReference>
<dbReference type="InterPro" id="IPR027417">
    <property type="entry name" value="P-loop_NTPase"/>
</dbReference>
<evidence type="ECO:0000256" key="4">
    <source>
        <dbReference type="ARBA" id="ARBA00022475"/>
    </source>
</evidence>
<dbReference type="NCBIfam" id="NF010069">
    <property type="entry name" value="PRK13549.1"/>
    <property type="match status" value="1"/>
</dbReference>
<dbReference type="CDD" id="cd03216">
    <property type="entry name" value="ABC_Carb_Monos_I"/>
    <property type="match status" value="1"/>
</dbReference>
<dbReference type="CDD" id="cd03215">
    <property type="entry name" value="ABC_Carb_Monos_II"/>
    <property type="match status" value="1"/>
</dbReference>
<dbReference type="FunFam" id="3.40.50.300:FF:000127">
    <property type="entry name" value="Ribose import ATP-binding protein RbsA"/>
    <property type="match status" value="1"/>
</dbReference>
<dbReference type="PANTHER" id="PTHR43790">
    <property type="entry name" value="CARBOHYDRATE TRANSPORT ATP-BINDING PROTEIN MG119-RELATED"/>
    <property type="match status" value="1"/>
</dbReference>
<dbReference type="PROSITE" id="PS00211">
    <property type="entry name" value="ABC_TRANSPORTER_1"/>
    <property type="match status" value="1"/>
</dbReference>
<keyword evidence="6" id="KW-0677">Repeat</keyword>
<evidence type="ECO:0000313" key="12">
    <source>
        <dbReference type="EMBL" id="AZR72186.1"/>
    </source>
</evidence>
<name>A0A3Q9HQ94_9FIRM</name>
<gene>
    <name evidence="12" type="ORF">BBF96_01500</name>
</gene>
<dbReference type="OrthoDB" id="9771863at2"/>
<dbReference type="GO" id="GO:0016887">
    <property type="term" value="F:ATP hydrolysis activity"/>
    <property type="evidence" value="ECO:0007669"/>
    <property type="project" value="InterPro"/>
</dbReference>
<dbReference type="InterPro" id="IPR003593">
    <property type="entry name" value="AAA+_ATPase"/>
</dbReference>
<evidence type="ECO:0000256" key="2">
    <source>
        <dbReference type="ARBA" id="ARBA00004533"/>
    </source>
</evidence>
<keyword evidence="9" id="KW-1278">Translocase</keyword>
<dbReference type="KEGG" id="aft:BBF96_01500"/>
<evidence type="ECO:0000256" key="7">
    <source>
        <dbReference type="ARBA" id="ARBA00022741"/>
    </source>
</evidence>
<dbReference type="EMBL" id="CP016379">
    <property type="protein sequence ID" value="AZR72186.1"/>
    <property type="molecule type" value="Genomic_DNA"/>
</dbReference>
<dbReference type="InterPro" id="IPR003439">
    <property type="entry name" value="ABC_transporter-like_ATP-bd"/>
</dbReference>
<evidence type="ECO:0000256" key="5">
    <source>
        <dbReference type="ARBA" id="ARBA00022597"/>
    </source>
</evidence>
<keyword evidence="10" id="KW-0472">Membrane</keyword>
<keyword evidence="3" id="KW-0813">Transport</keyword>
<evidence type="ECO:0000256" key="9">
    <source>
        <dbReference type="ARBA" id="ARBA00022967"/>
    </source>
</evidence>
<dbReference type="FunFam" id="3.40.50.300:FF:000126">
    <property type="entry name" value="Galactose/methyl galactoside import ATP-binding protein MglA"/>
    <property type="match status" value="1"/>
</dbReference>
<dbReference type="Proteomes" id="UP000267250">
    <property type="component" value="Chromosome"/>
</dbReference>
<dbReference type="GO" id="GO:0005886">
    <property type="term" value="C:plasma membrane"/>
    <property type="evidence" value="ECO:0007669"/>
    <property type="project" value="UniProtKB-SubCell"/>
</dbReference>
<dbReference type="SUPFAM" id="SSF52540">
    <property type="entry name" value="P-loop containing nucleoside triphosphate hydrolases"/>
    <property type="match status" value="2"/>
</dbReference>
<feature type="domain" description="ABC transporter" evidence="11">
    <location>
        <begin position="262"/>
        <end position="505"/>
    </location>
</feature>
<dbReference type="InterPro" id="IPR017871">
    <property type="entry name" value="ABC_transporter-like_CS"/>
</dbReference>
<dbReference type="InterPro" id="IPR050107">
    <property type="entry name" value="ABC_carbohydrate_import_ATPase"/>
</dbReference>
<evidence type="ECO:0000256" key="10">
    <source>
        <dbReference type="ARBA" id="ARBA00023136"/>
    </source>
</evidence>
<evidence type="ECO:0000256" key="3">
    <source>
        <dbReference type="ARBA" id="ARBA00022448"/>
    </source>
</evidence>
<dbReference type="PANTHER" id="PTHR43790:SF1">
    <property type="entry name" value="XYLOSE IMPORT ATP-BINDING PROTEIN XYLG"/>
    <property type="match status" value="1"/>
</dbReference>
<dbReference type="SMART" id="SM00382">
    <property type="entry name" value="AAA"/>
    <property type="match status" value="2"/>
</dbReference>
<dbReference type="Pfam" id="PF00005">
    <property type="entry name" value="ABC_tran"/>
    <property type="match status" value="2"/>
</dbReference>
<accession>A0A3Q9HQ94</accession>
<evidence type="ECO:0000256" key="6">
    <source>
        <dbReference type="ARBA" id="ARBA00022737"/>
    </source>
</evidence>
<proteinExistence type="predicted"/>
<organism evidence="12 13">
    <name type="scientific">Anoxybacter fermentans</name>
    <dbReference type="NCBI Taxonomy" id="1323375"/>
    <lineage>
        <taxon>Bacteria</taxon>
        <taxon>Bacillati</taxon>
        <taxon>Bacillota</taxon>
        <taxon>Clostridia</taxon>
        <taxon>Halanaerobiales</taxon>
        <taxon>Anoxybacter</taxon>
    </lineage>
</organism>
<dbReference type="AlphaFoldDB" id="A0A3Q9HQ94"/>
<evidence type="ECO:0000313" key="13">
    <source>
        <dbReference type="Proteomes" id="UP000267250"/>
    </source>
</evidence>
<evidence type="ECO:0000256" key="1">
    <source>
        <dbReference type="ARBA" id="ARBA00004202"/>
    </source>
</evidence>